<dbReference type="AlphaFoldDB" id="A0A2G8LCF5"/>
<keyword evidence="14" id="KW-1185">Reference proteome</keyword>
<evidence type="ECO:0000313" key="13">
    <source>
        <dbReference type="EMBL" id="PIK57956.1"/>
    </source>
</evidence>
<dbReference type="PANTHER" id="PTHR24248">
    <property type="entry name" value="ADRENERGIC RECEPTOR-RELATED G-PROTEIN COUPLED RECEPTOR"/>
    <property type="match status" value="1"/>
</dbReference>
<dbReference type="SUPFAM" id="SSF81321">
    <property type="entry name" value="Family A G protein-coupled receptor-like"/>
    <property type="match status" value="1"/>
</dbReference>
<feature type="transmembrane region" description="Helical" evidence="11">
    <location>
        <begin position="87"/>
        <end position="120"/>
    </location>
</feature>
<feature type="domain" description="G-protein coupled receptors family 1 profile" evidence="12">
    <location>
        <begin position="35"/>
        <end position="212"/>
    </location>
</feature>
<dbReference type="GO" id="GO:0045202">
    <property type="term" value="C:synapse"/>
    <property type="evidence" value="ECO:0007669"/>
    <property type="project" value="GOC"/>
</dbReference>
<evidence type="ECO:0000256" key="4">
    <source>
        <dbReference type="ARBA" id="ARBA00022989"/>
    </source>
</evidence>
<feature type="transmembrane region" description="Helical" evidence="11">
    <location>
        <begin position="22"/>
        <end position="44"/>
    </location>
</feature>
<dbReference type="PROSITE" id="PS50262">
    <property type="entry name" value="G_PROTEIN_RECEP_F1_2"/>
    <property type="match status" value="1"/>
</dbReference>
<dbReference type="PRINTS" id="PR00237">
    <property type="entry name" value="GPCRRHODOPSN"/>
</dbReference>
<dbReference type="Pfam" id="PF00001">
    <property type="entry name" value="7tm_1"/>
    <property type="match status" value="1"/>
</dbReference>
<reference evidence="13 14" key="1">
    <citation type="journal article" date="2017" name="PLoS Biol.">
        <title>The sea cucumber genome provides insights into morphological evolution and visceral regeneration.</title>
        <authorList>
            <person name="Zhang X."/>
            <person name="Sun L."/>
            <person name="Yuan J."/>
            <person name="Sun Y."/>
            <person name="Gao Y."/>
            <person name="Zhang L."/>
            <person name="Li S."/>
            <person name="Dai H."/>
            <person name="Hamel J.F."/>
            <person name="Liu C."/>
            <person name="Yu Y."/>
            <person name="Liu S."/>
            <person name="Lin W."/>
            <person name="Guo K."/>
            <person name="Jin S."/>
            <person name="Xu P."/>
            <person name="Storey K.B."/>
            <person name="Huan P."/>
            <person name="Zhang T."/>
            <person name="Zhou Y."/>
            <person name="Zhang J."/>
            <person name="Lin C."/>
            <person name="Li X."/>
            <person name="Xing L."/>
            <person name="Huo D."/>
            <person name="Sun M."/>
            <person name="Wang L."/>
            <person name="Mercier A."/>
            <person name="Li F."/>
            <person name="Yang H."/>
            <person name="Xiang J."/>
        </authorList>
    </citation>
    <scope>NUCLEOTIDE SEQUENCE [LARGE SCALE GENOMIC DNA]</scope>
    <source>
        <strain evidence="13">Shaxun</strain>
        <tissue evidence="13">Muscle</tissue>
    </source>
</reference>
<dbReference type="STRING" id="307972.A0A2G8LCF5"/>
<evidence type="ECO:0000256" key="8">
    <source>
        <dbReference type="ARBA" id="ARBA00023170"/>
    </source>
</evidence>
<keyword evidence="6 11" id="KW-0472">Membrane</keyword>
<keyword evidence="9 10" id="KW-0807">Transducer</keyword>
<keyword evidence="5 10" id="KW-0297">G-protein coupled receptor</keyword>
<evidence type="ECO:0000256" key="10">
    <source>
        <dbReference type="RuleBase" id="RU000688"/>
    </source>
</evidence>
<keyword evidence="4 11" id="KW-1133">Transmembrane helix</keyword>
<dbReference type="Proteomes" id="UP000230750">
    <property type="component" value="Unassembled WGS sequence"/>
</dbReference>
<feature type="transmembrane region" description="Helical" evidence="11">
    <location>
        <begin position="180"/>
        <end position="205"/>
    </location>
</feature>
<evidence type="ECO:0000256" key="9">
    <source>
        <dbReference type="ARBA" id="ARBA00023224"/>
    </source>
</evidence>
<evidence type="ECO:0000256" key="2">
    <source>
        <dbReference type="ARBA" id="ARBA00022475"/>
    </source>
</evidence>
<dbReference type="PANTHER" id="PTHR24248:SF125">
    <property type="entry name" value="DOPAMINE D2-LIKE RECEPTOR"/>
    <property type="match status" value="1"/>
</dbReference>
<sequence>MKWLQPNQTSSTDVTKWNFDDASLAFVITVLICLSNVIILLAFFSEKRLRVYSNYYVINMAIADLLVGLTAVGPAVIQILYGYRWPFGYISCAILIAISHAALHVSIIMVLVISVDRWYAVYHPLKHISMRSRRSAIRRNLSVWLFSVIVWSLVGGVWGISDPANRLSTRCSPLYTRHFATSFAAIAVLYWFPVSVTGILYFLIYRRVRSSKFRKIVKDIEIGERRKCSHVNLQVSSADKDLKGKEGIPGLVDVDNLSSNDTRSREGFSKVYQRHYRPKAKFRQRSQSLPVLVFTFSQSSTASSDTLTTTLDDIDMQHEKFD</sequence>
<proteinExistence type="inferred from homology"/>
<accession>A0A2G8LCF5</accession>
<comment type="subcellular location">
    <subcellularLocation>
        <location evidence="1">Cell membrane</location>
        <topology evidence="1">Multi-pass membrane protein</topology>
    </subcellularLocation>
</comment>
<dbReference type="InterPro" id="IPR017452">
    <property type="entry name" value="GPCR_Rhodpsn_7TM"/>
</dbReference>
<name>A0A2G8LCF5_STIJA</name>
<comment type="caution">
    <text evidence="13">The sequence shown here is derived from an EMBL/GenBank/DDBJ whole genome shotgun (WGS) entry which is preliminary data.</text>
</comment>
<evidence type="ECO:0000259" key="12">
    <source>
        <dbReference type="PROSITE" id="PS50262"/>
    </source>
</evidence>
<evidence type="ECO:0000256" key="11">
    <source>
        <dbReference type="SAM" id="Phobius"/>
    </source>
</evidence>
<keyword evidence="2" id="KW-1003">Cell membrane</keyword>
<evidence type="ECO:0000256" key="6">
    <source>
        <dbReference type="ARBA" id="ARBA00023136"/>
    </source>
</evidence>
<keyword evidence="3 10" id="KW-0812">Transmembrane</keyword>
<dbReference type="PROSITE" id="PS00237">
    <property type="entry name" value="G_PROTEIN_RECEP_F1_1"/>
    <property type="match status" value="1"/>
</dbReference>
<evidence type="ECO:0000313" key="14">
    <source>
        <dbReference type="Proteomes" id="UP000230750"/>
    </source>
</evidence>
<dbReference type="CDD" id="cd00637">
    <property type="entry name" value="7tm_classA_rhodopsin-like"/>
    <property type="match status" value="1"/>
</dbReference>
<gene>
    <name evidence="13" type="ORF">BSL78_05101</name>
</gene>
<dbReference type="GO" id="GO:0004930">
    <property type="term" value="F:G protein-coupled receptor activity"/>
    <property type="evidence" value="ECO:0007669"/>
    <property type="project" value="UniProtKB-KW"/>
</dbReference>
<dbReference type="GO" id="GO:0001591">
    <property type="term" value="F:dopamine neurotransmitter receptor activity, coupled via Gi/Go"/>
    <property type="evidence" value="ECO:0007669"/>
    <property type="project" value="TreeGrafter"/>
</dbReference>
<dbReference type="OrthoDB" id="10071887at2759"/>
<feature type="transmembrane region" description="Helical" evidence="11">
    <location>
        <begin position="141"/>
        <end position="160"/>
    </location>
</feature>
<evidence type="ECO:0000256" key="5">
    <source>
        <dbReference type="ARBA" id="ARBA00023040"/>
    </source>
</evidence>
<organism evidence="13 14">
    <name type="scientific">Stichopus japonicus</name>
    <name type="common">Sea cucumber</name>
    <dbReference type="NCBI Taxonomy" id="307972"/>
    <lineage>
        <taxon>Eukaryota</taxon>
        <taxon>Metazoa</taxon>
        <taxon>Echinodermata</taxon>
        <taxon>Eleutherozoa</taxon>
        <taxon>Echinozoa</taxon>
        <taxon>Holothuroidea</taxon>
        <taxon>Aspidochirotacea</taxon>
        <taxon>Aspidochirotida</taxon>
        <taxon>Stichopodidae</taxon>
        <taxon>Apostichopus</taxon>
    </lineage>
</organism>
<evidence type="ECO:0000256" key="1">
    <source>
        <dbReference type="ARBA" id="ARBA00004651"/>
    </source>
</evidence>
<protein>
    <submittedName>
        <fullName evidence="13">Putative 5-hydroxytryptamine receptor 1A-alpha-like</fullName>
    </submittedName>
</protein>
<comment type="similarity">
    <text evidence="10">Belongs to the G-protein coupled receptor 1 family.</text>
</comment>
<keyword evidence="8 10" id="KW-0675">Receptor</keyword>
<dbReference type="EMBL" id="MRZV01000127">
    <property type="protein sequence ID" value="PIK57956.1"/>
    <property type="molecule type" value="Genomic_DNA"/>
</dbReference>
<evidence type="ECO:0000256" key="3">
    <source>
        <dbReference type="ARBA" id="ARBA00022692"/>
    </source>
</evidence>
<keyword evidence="7" id="KW-1015">Disulfide bond</keyword>
<dbReference type="InterPro" id="IPR000276">
    <property type="entry name" value="GPCR_Rhodpsn"/>
</dbReference>
<dbReference type="GO" id="GO:0005886">
    <property type="term" value="C:plasma membrane"/>
    <property type="evidence" value="ECO:0007669"/>
    <property type="project" value="UniProtKB-SubCell"/>
</dbReference>
<evidence type="ECO:0000256" key="7">
    <source>
        <dbReference type="ARBA" id="ARBA00023157"/>
    </source>
</evidence>
<dbReference type="Gene3D" id="1.20.1070.10">
    <property type="entry name" value="Rhodopsin 7-helix transmembrane proteins"/>
    <property type="match status" value="1"/>
</dbReference>
<feature type="transmembrane region" description="Helical" evidence="11">
    <location>
        <begin position="56"/>
        <end position="81"/>
    </location>
</feature>